<sequence>IAVAQRCGDADADRVTYAVEEIPYVDPVRLSLSYSARLVTYSSSAALSRRLPMGETKDWEKSSREHRGLTTEYAGGWVRAAGGHASCCVDYSKNNRISDADWLRSGSEKSKHKVFLGTRFKLAKVAFREWTAHMWVRVNPEPESQRRISTKFSDLRHTETPFIITGCLFLGVGFAMLLVCGLLQRKNVVKFVLDLNRDLYFLNMNKSYMWKVMFENRAELPLAE</sequence>
<dbReference type="EMBL" id="KN742910">
    <property type="protein sequence ID" value="KIH52738.1"/>
    <property type="molecule type" value="Genomic_DNA"/>
</dbReference>
<reference evidence="2 3" key="1">
    <citation type="submission" date="2013-12" db="EMBL/GenBank/DDBJ databases">
        <title>Draft genome of the parsitic nematode Ancylostoma duodenale.</title>
        <authorList>
            <person name="Mitreva M."/>
        </authorList>
    </citation>
    <scope>NUCLEOTIDE SEQUENCE [LARGE SCALE GENOMIC DNA]</scope>
    <source>
        <strain evidence="2 3">Zhejiang</strain>
    </source>
</reference>
<feature type="non-terminal residue" evidence="2">
    <location>
        <position position="1"/>
    </location>
</feature>
<gene>
    <name evidence="2" type="ORF">ANCDUO_17158</name>
</gene>
<proteinExistence type="predicted"/>
<accession>A0A0C2C8T6</accession>
<evidence type="ECO:0000313" key="3">
    <source>
        <dbReference type="Proteomes" id="UP000054047"/>
    </source>
</evidence>
<keyword evidence="3" id="KW-1185">Reference proteome</keyword>
<keyword evidence="1" id="KW-0472">Membrane</keyword>
<dbReference type="AlphaFoldDB" id="A0A0C2C8T6"/>
<evidence type="ECO:0000313" key="2">
    <source>
        <dbReference type="EMBL" id="KIH52738.1"/>
    </source>
</evidence>
<name>A0A0C2C8T6_9BILA</name>
<keyword evidence="1" id="KW-0812">Transmembrane</keyword>
<organism evidence="2 3">
    <name type="scientific">Ancylostoma duodenale</name>
    <dbReference type="NCBI Taxonomy" id="51022"/>
    <lineage>
        <taxon>Eukaryota</taxon>
        <taxon>Metazoa</taxon>
        <taxon>Ecdysozoa</taxon>
        <taxon>Nematoda</taxon>
        <taxon>Chromadorea</taxon>
        <taxon>Rhabditida</taxon>
        <taxon>Rhabditina</taxon>
        <taxon>Rhabditomorpha</taxon>
        <taxon>Strongyloidea</taxon>
        <taxon>Ancylostomatidae</taxon>
        <taxon>Ancylostomatinae</taxon>
        <taxon>Ancylostoma</taxon>
    </lineage>
</organism>
<keyword evidence="1" id="KW-1133">Transmembrane helix</keyword>
<protein>
    <submittedName>
        <fullName evidence="2">Uncharacterized protein</fullName>
    </submittedName>
</protein>
<dbReference type="Proteomes" id="UP000054047">
    <property type="component" value="Unassembled WGS sequence"/>
</dbReference>
<evidence type="ECO:0000256" key="1">
    <source>
        <dbReference type="SAM" id="Phobius"/>
    </source>
</evidence>
<dbReference type="OrthoDB" id="5919085at2759"/>
<feature type="transmembrane region" description="Helical" evidence="1">
    <location>
        <begin position="162"/>
        <end position="183"/>
    </location>
</feature>